<protein>
    <submittedName>
        <fullName evidence="1">Uncharacterized protein</fullName>
    </submittedName>
</protein>
<name>A0A7C5AKW3_9BACT</name>
<reference evidence="1" key="1">
    <citation type="journal article" date="2020" name="mSystems">
        <title>Genome- and Community-Level Interaction Insights into Carbon Utilization and Element Cycling Functions of Hydrothermarchaeota in Hydrothermal Sediment.</title>
        <authorList>
            <person name="Zhou Z."/>
            <person name="Liu Y."/>
            <person name="Xu W."/>
            <person name="Pan J."/>
            <person name="Luo Z.H."/>
            <person name="Li M."/>
        </authorList>
    </citation>
    <scope>NUCLEOTIDE SEQUENCE [LARGE SCALE GENOMIC DNA]</scope>
    <source>
        <strain evidence="1">SpSt-853</strain>
    </source>
</reference>
<accession>A0A7C5AKW3</accession>
<dbReference type="AlphaFoldDB" id="A0A7C5AKW3"/>
<comment type="caution">
    <text evidence="1">The sequence shown here is derived from an EMBL/GenBank/DDBJ whole genome shotgun (WGS) entry which is preliminary data.</text>
</comment>
<sequence>MRHFRNLRWWKPTPAKEEETWRILELIDQVARGKTPELGDKTKCQKERDMEELNIEIPEEILREMQEDEEAEREEERAAWAAEKEGRILYLEALKIVKERPDLDPGGDMPEWGILEPKKFFIWALLSIMFVANGEQDLRVRVKDDLKPFVDWYSRASEFEKSEAWNLFKE</sequence>
<organism evidence="1">
    <name type="scientific">Desulfobacca acetoxidans</name>
    <dbReference type="NCBI Taxonomy" id="60893"/>
    <lineage>
        <taxon>Bacteria</taxon>
        <taxon>Pseudomonadati</taxon>
        <taxon>Thermodesulfobacteriota</taxon>
        <taxon>Desulfobaccia</taxon>
        <taxon>Desulfobaccales</taxon>
        <taxon>Desulfobaccaceae</taxon>
        <taxon>Desulfobacca</taxon>
    </lineage>
</organism>
<dbReference type="EMBL" id="DTKJ01000009">
    <property type="protein sequence ID" value="HGZ10733.1"/>
    <property type="molecule type" value="Genomic_DNA"/>
</dbReference>
<evidence type="ECO:0000313" key="1">
    <source>
        <dbReference type="EMBL" id="HGZ10733.1"/>
    </source>
</evidence>
<gene>
    <name evidence="1" type="ORF">ENW48_00770</name>
</gene>
<proteinExistence type="predicted"/>